<accession>A0ABU2WEB8</accession>
<evidence type="ECO:0000256" key="1">
    <source>
        <dbReference type="ARBA" id="ARBA00022676"/>
    </source>
</evidence>
<dbReference type="SUPFAM" id="SSF53756">
    <property type="entry name" value="UDP-Glycosyltransferase/glycogen phosphorylase"/>
    <property type="match status" value="1"/>
</dbReference>
<organism evidence="5 6">
    <name type="scientific">Banduia mediterranea</name>
    <dbReference type="NCBI Taxonomy" id="3075609"/>
    <lineage>
        <taxon>Bacteria</taxon>
        <taxon>Pseudomonadati</taxon>
        <taxon>Pseudomonadota</taxon>
        <taxon>Gammaproteobacteria</taxon>
        <taxon>Nevskiales</taxon>
        <taxon>Algiphilaceae</taxon>
        <taxon>Banduia</taxon>
    </lineage>
</organism>
<dbReference type="EMBL" id="JAVRIC010000002">
    <property type="protein sequence ID" value="MDT0496223.1"/>
    <property type="molecule type" value="Genomic_DNA"/>
</dbReference>
<keyword evidence="1 5" id="KW-0328">Glycosyltransferase</keyword>
<dbReference type="RefSeq" id="WP_311363612.1">
    <property type="nucleotide sequence ID" value="NZ_JAVRIC010000002.1"/>
</dbReference>
<dbReference type="PANTHER" id="PTHR12526:SF510">
    <property type="entry name" value="D-INOSITOL 3-PHOSPHATE GLYCOSYLTRANSFERASE"/>
    <property type="match status" value="1"/>
</dbReference>
<dbReference type="CDD" id="cd03801">
    <property type="entry name" value="GT4_PimA-like"/>
    <property type="match status" value="1"/>
</dbReference>
<reference evidence="5 6" key="1">
    <citation type="submission" date="2023-09" db="EMBL/GenBank/DDBJ databases">
        <authorList>
            <person name="Rey-Velasco X."/>
        </authorList>
    </citation>
    <scope>NUCLEOTIDE SEQUENCE [LARGE SCALE GENOMIC DNA]</scope>
    <source>
        <strain evidence="5 6">W345</strain>
    </source>
</reference>
<dbReference type="EC" id="2.4.-.-" evidence="5"/>
<evidence type="ECO:0000259" key="4">
    <source>
        <dbReference type="Pfam" id="PF13439"/>
    </source>
</evidence>
<dbReference type="InterPro" id="IPR001296">
    <property type="entry name" value="Glyco_trans_1"/>
</dbReference>
<feature type="domain" description="Glycosyltransferase subfamily 4-like N-terminal" evidence="4">
    <location>
        <begin position="30"/>
        <end position="205"/>
    </location>
</feature>
<sequence length="403" mass="44540">MTAPPDHIAGADSVAALKIAIAVRDPIGTGGGSVALQTARALIELGHEVVVVSDYPVPDLPNVDVIAFGQALKRWQPGFKVTSRIRHLAQLLVFSALGRMKLRKYENAGYITVDHNLEAWGGDVVVIHNVFSHQYRADHRPLLRRLPQFFNPAFHFRILRERIILRLGRVQTAVAVSEQTLEEARPYLRDGMRTGVVHNGVDLDRFVALPPQARTARRIEQGINGNFVALFVGHEFERKRLDLVLEAIAASAPDVVLWVVGGRVSNQSHYEDMARKLGVLDRVRFWGTRPDVEAFFQVADAFVLPSEYETWALVCLEAMAAGVPVIMSAVGCAPHVIEQGRNGYVVKPTAAEIAAALARMNADRVHHEAMRTAARTVAQAYSWNGVARQYLRLIRDAAPSRAP</sequence>
<protein>
    <submittedName>
        <fullName evidence="5">Glycosyltransferase family 4 protein</fullName>
        <ecNumber evidence="5">2.4.-.-</ecNumber>
    </submittedName>
</protein>
<dbReference type="Gene3D" id="3.40.50.2000">
    <property type="entry name" value="Glycogen Phosphorylase B"/>
    <property type="match status" value="2"/>
</dbReference>
<dbReference type="InterPro" id="IPR028098">
    <property type="entry name" value="Glyco_trans_4-like_N"/>
</dbReference>
<dbReference type="Proteomes" id="UP001254608">
    <property type="component" value="Unassembled WGS sequence"/>
</dbReference>
<dbReference type="PANTHER" id="PTHR12526">
    <property type="entry name" value="GLYCOSYLTRANSFERASE"/>
    <property type="match status" value="1"/>
</dbReference>
<comment type="caution">
    <text evidence="5">The sequence shown here is derived from an EMBL/GenBank/DDBJ whole genome shotgun (WGS) entry which is preliminary data.</text>
</comment>
<dbReference type="Pfam" id="PF13439">
    <property type="entry name" value="Glyco_transf_4"/>
    <property type="match status" value="1"/>
</dbReference>
<gene>
    <name evidence="5" type="ORF">RM530_02430</name>
</gene>
<proteinExistence type="predicted"/>
<dbReference type="GO" id="GO:0016757">
    <property type="term" value="F:glycosyltransferase activity"/>
    <property type="evidence" value="ECO:0007669"/>
    <property type="project" value="UniProtKB-KW"/>
</dbReference>
<feature type="domain" description="Glycosyl transferase family 1" evidence="3">
    <location>
        <begin position="220"/>
        <end position="376"/>
    </location>
</feature>
<evidence type="ECO:0000313" key="5">
    <source>
        <dbReference type="EMBL" id="MDT0496223.1"/>
    </source>
</evidence>
<dbReference type="Pfam" id="PF00534">
    <property type="entry name" value="Glycos_transf_1"/>
    <property type="match status" value="1"/>
</dbReference>
<keyword evidence="6" id="KW-1185">Reference proteome</keyword>
<evidence type="ECO:0000313" key="6">
    <source>
        <dbReference type="Proteomes" id="UP001254608"/>
    </source>
</evidence>
<evidence type="ECO:0000256" key="2">
    <source>
        <dbReference type="ARBA" id="ARBA00022679"/>
    </source>
</evidence>
<keyword evidence="2 5" id="KW-0808">Transferase</keyword>
<evidence type="ECO:0000259" key="3">
    <source>
        <dbReference type="Pfam" id="PF00534"/>
    </source>
</evidence>
<name>A0ABU2WEB8_9GAMM</name>